<dbReference type="AlphaFoldDB" id="A0A1W1YK93"/>
<dbReference type="NCBIfam" id="TIGR01352">
    <property type="entry name" value="tonB_Cterm"/>
    <property type="match status" value="1"/>
</dbReference>
<keyword evidence="2 6" id="KW-0812">Transmembrane</keyword>
<evidence type="ECO:0000256" key="4">
    <source>
        <dbReference type="ARBA" id="ARBA00023136"/>
    </source>
</evidence>
<evidence type="ECO:0000259" key="7">
    <source>
        <dbReference type="Pfam" id="PF03544"/>
    </source>
</evidence>
<organism evidence="8 9">
    <name type="scientific">Polynucleobacter kasalickyi</name>
    <dbReference type="NCBI Taxonomy" id="1938817"/>
    <lineage>
        <taxon>Bacteria</taxon>
        <taxon>Pseudomonadati</taxon>
        <taxon>Pseudomonadota</taxon>
        <taxon>Betaproteobacteria</taxon>
        <taxon>Burkholderiales</taxon>
        <taxon>Burkholderiaceae</taxon>
        <taxon>Polynucleobacter</taxon>
    </lineage>
</organism>
<name>A0A1W1YK93_9BURK</name>
<dbReference type="Proteomes" id="UP000192708">
    <property type="component" value="Unassembled WGS sequence"/>
</dbReference>
<dbReference type="Pfam" id="PF03544">
    <property type="entry name" value="TonB_C"/>
    <property type="match status" value="1"/>
</dbReference>
<dbReference type="InterPro" id="IPR006260">
    <property type="entry name" value="TonB/TolA_C"/>
</dbReference>
<dbReference type="Gene3D" id="3.30.1150.10">
    <property type="match status" value="1"/>
</dbReference>
<dbReference type="EMBL" id="FWXJ01000003">
    <property type="protein sequence ID" value="SMC36211.1"/>
    <property type="molecule type" value="Genomic_DNA"/>
</dbReference>
<feature type="transmembrane region" description="Helical" evidence="6">
    <location>
        <begin position="20"/>
        <end position="38"/>
    </location>
</feature>
<dbReference type="SUPFAM" id="SSF74653">
    <property type="entry name" value="TolA/TonB C-terminal domain"/>
    <property type="match status" value="1"/>
</dbReference>
<protein>
    <submittedName>
        <fullName evidence="8">TonB family C-terminal domain-containing protein</fullName>
    </submittedName>
</protein>
<comment type="subcellular location">
    <subcellularLocation>
        <location evidence="1">Membrane</location>
        <topology evidence="1">Single-pass membrane protein</topology>
    </subcellularLocation>
</comment>
<keyword evidence="9" id="KW-1185">Reference proteome</keyword>
<evidence type="ECO:0000313" key="9">
    <source>
        <dbReference type="Proteomes" id="UP000192708"/>
    </source>
</evidence>
<dbReference type="RefSeq" id="WP_084282832.1">
    <property type="nucleotide sequence ID" value="NZ_FWXJ01000003.1"/>
</dbReference>
<keyword evidence="4 6" id="KW-0472">Membrane</keyword>
<dbReference type="GO" id="GO:0016020">
    <property type="term" value="C:membrane"/>
    <property type="evidence" value="ECO:0007669"/>
    <property type="project" value="UniProtKB-SubCell"/>
</dbReference>
<proteinExistence type="predicted"/>
<keyword evidence="3 6" id="KW-1133">Transmembrane helix</keyword>
<dbReference type="GO" id="GO:0055085">
    <property type="term" value="P:transmembrane transport"/>
    <property type="evidence" value="ECO:0007669"/>
    <property type="project" value="InterPro"/>
</dbReference>
<dbReference type="OrthoDB" id="8781890at2"/>
<dbReference type="InterPro" id="IPR037682">
    <property type="entry name" value="TonB_C"/>
</dbReference>
<evidence type="ECO:0000256" key="6">
    <source>
        <dbReference type="SAM" id="Phobius"/>
    </source>
</evidence>
<feature type="domain" description="TonB C-terminal" evidence="7">
    <location>
        <begin position="146"/>
        <end position="213"/>
    </location>
</feature>
<accession>A0A1W1YK93</accession>
<evidence type="ECO:0000256" key="2">
    <source>
        <dbReference type="ARBA" id="ARBA00022692"/>
    </source>
</evidence>
<sequence length="218" mass="23363">MELSRNTTPYYSLNTIGQALLIEALLLGLAFITFTGIFNENTPPQDVSINLVMNEETKVVKPPEPPKPKVVPIVKPNVPKVIQSQDVPVTNQPADNLVKETVSSNISSRNESPAPTEASVNKPDPMAIYRGQVNAAIQSATSCSSAAKDMNLKGKTRVQFNLLDSTPSATSVVNSSGIPMLDNSALNAVKNAKYPKPPAEFVGQTKQMSVLVNLNCSD</sequence>
<reference evidence="8 9" key="1">
    <citation type="submission" date="2017-04" db="EMBL/GenBank/DDBJ databases">
        <authorList>
            <person name="Afonso C.L."/>
            <person name="Miller P.J."/>
            <person name="Scott M.A."/>
            <person name="Spackman E."/>
            <person name="Goraichik I."/>
            <person name="Dimitrov K.M."/>
            <person name="Suarez D.L."/>
            <person name="Swayne D.E."/>
        </authorList>
    </citation>
    <scope>NUCLEOTIDE SEQUENCE [LARGE SCALE GENOMIC DNA]</scope>
    <source>
        <strain evidence="8 9">VK13</strain>
    </source>
</reference>
<evidence type="ECO:0000256" key="1">
    <source>
        <dbReference type="ARBA" id="ARBA00004167"/>
    </source>
</evidence>
<evidence type="ECO:0000313" key="8">
    <source>
        <dbReference type="EMBL" id="SMC36211.1"/>
    </source>
</evidence>
<dbReference type="STRING" id="1938817.SAMN06296008_103110"/>
<feature type="compositionally biased region" description="Polar residues" evidence="5">
    <location>
        <begin position="101"/>
        <end position="113"/>
    </location>
</feature>
<evidence type="ECO:0000256" key="5">
    <source>
        <dbReference type="SAM" id="MobiDB-lite"/>
    </source>
</evidence>
<gene>
    <name evidence="8" type="ORF">SAMN06296008_103110</name>
</gene>
<evidence type="ECO:0000256" key="3">
    <source>
        <dbReference type="ARBA" id="ARBA00022989"/>
    </source>
</evidence>
<feature type="region of interest" description="Disordered" evidence="5">
    <location>
        <begin position="101"/>
        <end position="123"/>
    </location>
</feature>